<dbReference type="SUPFAM" id="SSF158702">
    <property type="entry name" value="Sec63 N-terminal domain-like"/>
    <property type="match status" value="1"/>
</dbReference>
<dbReference type="CDD" id="cd18795">
    <property type="entry name" value="SF2_C_Ski2"/>
    <property type="match status" value="1"/>
</dbReference>
<dbReference type="SMART" id="SM00487">
    <property type="entry name" value="DEXDc"/>
    <property type="match status" value="1"/>
</dbReference>
<dbReference type="STRING" id="94128.A0A2A3EBE9"/>
<dbReference type="EMBL" id="KZ288293">
    <property type="protein sequence ID" value="PBC29055.1"/>
    <property type="molecule type" value="Genomic_DNA"/>
</dbReference>
<dbReference type="InterPro" id="IPR050474">
    <property type="entry name" value="Hel308_SKI2-like"/>
</dbReference>
<dbReference type="Pfam" id="PF20470">
    <property type="entry name" value="HTH_61"/>
    <property type="match status" value="1"/>
</dbReference>
<dbReference type="GO" id="GO:0005634">
    <property type="term" value="C:nucleus"/>
    <property type="evidence" value="ECO:0007669"/>
    <property type="project" value="UniProtKB-SubCell"/>
</dbReference>
<dbReference type="Gene3D" id="1.10.3380.20">
    <property type="match status" value="1"/>
</dbReference>
<dbReference type="SMART" id="SM00490">
    <property type="entry name" value="HELICc"/>
    <property type="match status" value="1"/>
</dbReference>
<evidence type="ECO:0000313" key="13">
    <source>
        <dbReference type="Proteomes" id="UP000242457"/>
    </source>
</evidence>
<evidence type="ECO:0000256" key="1">
    <source>
        <dbReference type="ARBA" id="ARBA00004123"/>
    </source>
</evidence>
<evidence type="ECO:0000256" key="8">
    <source>
        <dbReference type="ARBA" id="ARBA00023242"/>
    </source>
</evidence>
<reference evidence="12 13" key="1">
    <citation type="submission" date="2014-07" db="EMBL/GenBank/DDBJ databases">
        <title>Genomic and transcriptomic analysis on Apis cerana provide comprehensive insights into honey bee biology.</title>
        <authorList>
            <person name="Diao Q."/>
            <person name="Sun L."/>
            <person name="Zheng H."/>
            <person name="Zheng H."/>
            <person name="Xu S."/>
            <person name="Wang S."/>
            <person name="Zeng Z."/>
            <person name="Hu F."/>
            <person name="Su S."/>
            <person name="Wu J."/>
        </authorList>
    </citation>
    <scope>NUCLEOTIDE SEQUENCE [LARGE SCALE GENOMIC DNA]</scope>
    <source>
        <tissue evidence="12">Pupae without intestine</tissue>
    </source>
</reference>
<dbReference type="InterPro" id="IPR001650">
    <property type="entry name" value="Helicase_C-like"/>
</dbReference>
<dbReference type="Gene3D" id="1.10.150.20">
    <property type="entry name" value="5' to 3' exonuclease, C-terminal subdomain"/>
    <property type="match status" value="1"/>
</dbReference>
<dbReference type="GO" id="GO:0005524">
    <property type="term" value="F:ATP binding"/>
    <property type="evidence" value="ECO:0007669"/>
    <property type="project" value="UniProtKB-KW"/>
</dbReference>
<dbReference type="OrthoDB" id="2320933at2759"/>
<keyword evidence="5 12" id="KW-0347">Helicase</keyword>
<proteinExistence type="predicted"/>
<dbReference type="CDD" id="cd18026">
    <property type="entry name" value="DEXHc_POLQ-like"/>
    <property type="match status" value="1"/>
</dbReference>
<dbReference type="InterPro" id="IPR027417">
    <property type="entry name" value="P-loop_NTPase"/>
</dbReference>
<feature type="domain" description="Helicase C-terminal" evidence="11">
    <location>
        <begin position="451"/>
        <end position="634"/>
    </location>
</feature>
<dbReference type="PROSITE" id="PS51192">
    <property type="entry name" value="HELICASE_ATP_BIND_1"/>
    <property type="match status" value="1"/>
</dbReference>
<dbReference type="Gene3D" id="3.40.50.300">
    <property type="entry name" value="P-loop containing nucleotide triphosphate hydrolases"/>
    <property type="match status" value="2"/>
</dbReference>
<evidence type="ECO:0000256" key="2">
    <source>
        <dbReference type="ARBA" id="ARBA00022741"/>
    </source>
</evidence>
<evidence type="ECO:0000256" key="5">
    <source>
        <dbReference type="ARBA" id="ARBA00022806"/>
    </source>
</evidence>
<dbReference type="InterPro" id="IPR014001">
    <property type="entry name" value="Helicase_ATP-bd"/>
</dbReference>
<name>A0A2A3EBE9_APICC</name>
<evidence type="ECO:0000259" key="11">
    <source>
        <dbReference type="PROSITE" id="PS51194"/>
    </source>
</evidence>
<dbReference type="InterPro" id="IPR011545">
    <property type="entry name" value="DEAD/DEAH_box_helicase_dom"/>
</dbReference>
<evidence type="ECO:0000256" key="3">
    <source>
        <dbReference type="ARBA" id="ARBA00022763"/>
    </source>
</evidence>
<organism evidence="12 13">
    <name type="scientific">Apis cerana cerana</name>
    <name type="common">Oriental honeybee</name>
    <dbReference type="NCBI Taxonomy" id="94128"/>
    <lineage>
        <taxon>Eukaryota</taxon>
        <taxon>Metazoa</taxon>
        <taxon>Ecdysozoa</taxon>
        <taxon>Arthropoda</taxon>
        <taxon>Hexapoda</taxon>
        <taxon>Insecta</taxon>
        <taxon>Pterygota</taxon>
        <taxon>Neoptera</taxon>
        <taxon>Endopterygota</taxon>
        <taxon>Hymenoptera</taxon>
        <taxon>Apocrita</taxon>
        <taxon>Aculeata</taxon>
        <taxon>Apoidea</taxon>
        <taxon>Anthophila</taxon>
        <taxon>Apidae</taxon>
        <taxon>Apis</taxon>
    </lineage>
</organism>
<feature type="domain" description="Helicase ATP-binding" evidence="10">
    <location>
        <begin position="216"/>
        <end position="410"/>
    </location>
</feature>
<dbReference type="FunFam" id="3.40.50.300:FF:000813">
    <property type="entry name" value="helicase POLQ-like isoform X1"/>
    <property type="match status" value="1"/>
</dbReference>
<dbReference type="GO" id="GO:0043138">
    <property type="term" value="F:3'-5' DNA helicase activity"/>
    <property type="evidence" value="ECO:0007669"/>
    <property type="project" value="UniProtKB-EC"/>
</dbReference>
<keyword evidence="7" id="KW-0234">DNA repair</keyword>
<dbReference type="PANTHER" id="PTHR47961">
    <property type="entry name" value="DNA POLYMERASE THETA, PUTATIVE (AFU_ORTHOLOGUE AFUA_1G05260)-RELATED"/>
    <property type="match status" value="1"/>
</dbReference>
<dbReference type="GO" id="GO:0016787">
    <property type="term" value="F:hydrolase activity"/>
    <property type="evidence" value="ECO:0007669"/>
    <property type="project" value="UniProtKB-KW"/>
</dbReference>
<dbReference type="PROSITE" id="PS51194">
    <property type="entry name" value="HELICASE_CTER"/>
    <property type="match status" value="1"/>
</dbReference>
<evidence type="ECO:0000259" key="10">
    <source>
        <dbReference type="PROSITE" id="PS51192"/>
    </source>
</evidence>
<gene>
    <name evidence="12" type="ORF">APICC_03455</name>
</gene>
<evidence type="ECO:0000256" key="7">
    <source>
        <dbReference type="ARBA" id="ARBA00023204"/>
    </source>
</evidence>
<evidence type="ECO:0000313" key="12">
    <source>
        <dbReference type="EMBL" id="PBC29055.1"/>
    </source>
</evidence>
<keyword evidence="6" id="KW-0067">ATP-binding</keyword>
<keyword evidence="4" id="KW-0378">Hydrolase</keyword>
<keyword evidence="3" id="KW-0227">DNA damage</keyword>
<dbReference type="GO" id="GO:0006302">
    <property type="term" value="P:double-strand break repair"/>
    <property type="evidence" value="ECO:0007669"/>
    <property type="project" value="UniProtKB-ARBA"/>
</dbReference>
<dbReference type="Pfam" id="PF00271">
    <property type="entry name" value="Helicase_C"/>
    <property type="match status" value="1"/>
</dbReference>
<comment type="catalytic activity">
    <reaction evidence="9">
        <text>ATP + H2O = ADP + phosphate + H(+)</text>
        <dbReference type="Rhea" id="RHEA:13065"/>
        <dbReference type="ChEBI" id="CHEBI:15377"/>
        <dbReference type="ChEBI" id="CHEBI:15378"/>
        <dbReference type="ChEBI" id="CHEBI:30616"/>
        <dbReference type="ChEBI" id="CHEBI:43474"/>
        <dbReference type="ChEBI" id="CHEBI:456216"/>
        <dbReference type="EC" id="5.6.2.4"/>
    </reaction>
</comment>
<keyword evidence="8" id="KW-0539">Nucleus</keyword>
<protein>
    <submittedName>
        <fullName evidence="12">Helicase POLQ</fullName>
    </submittedName>
</protein>
<dbReference type="InterPro" id="IPR048960">
    <property type="entry name" value="POLQ-like_helical"/>
</dbReference>
<dbReference type="GO" id="GO:0003676">
    <property type="term" value="F:nucleic acid binding"/>
    <property type="evidence" value="ECO:0007669"/>
    <property type="project" value="InterPro"/>
</dbReference>
<accession>A0A2A3EBE9</accession>
<evidence type="ECO:0000256" key="6">
    <source>
        <dbReference type="ARBA" id="ARBA00022840"/>
    </source>
</evidence>
<dbReference type="Pfam" id="PF21099">
    <property type="entry name" value="POLQ_helical"/>
    <property type="match status" value="1"/>
</dbReference>
<sequence length="1007" mass="115384">MDNKVLKNIENDNENEINVNVDQKTLNSFINEWSICDIFNTDENNAKTQYFDNNEEKKEKKSSEIIQNTLNFSQNEINTHWQDNTFLDKMFSQFDSYDQKKNVLECSTQVIHTSKNSEKYSEKTHVTEGMNSIHLLKNKQQDVKFLKRYSDTVNYNNIIPNKICCLDNELKEQNININTNLNNDTFYGLSNKIKELFLKIRGINTLYQWQDDCLNLDAIKNRKNLIYALPTSGGKTLVAEILMLQELTCNKKNAIFILPFVAIVQEKIQAMTPFALELGFLVEEYAATKGTFPPKKRRKKNSIYICTIEKALGLINSLIEEKRLHEIGIIVVDELHLLGENGGRGATLEVLLTKVLYINDNELKEQNININTNLNNDTFYDNIHIIGMSATIGNLEEIATFLNADLYTGNFRPIEIKEYVKCDENIWLVDLKTEELLTDYSKDAAIIDPDRIAGLVMDIIPEHSCLIFCSSRKNCENVALLLTKVLPKSLQDYKRDKKQNLLNALKNEEGLCPILNKTINFGVVYHHSGLTSEERRLLEDAFKIGTLCVICCTSTLATGINLPARRVILRSPYIGNQFLNLSRYKQMVGRAGRAGMGNIGESILICKNNELQKITELLKSKMDDSLSTLHIDKDRGINNLILSAILFSMATTRYELHKIVKKTLLNIQQKRLNVNIKQIVDETITDFLKSGIIKIKEKERNVNILKPNVSVMFPSQEISSSPTTIETKKKRIIKLTNNSKLELCSLGRAAMKGCIDMECAYTLYQDLKKAQEHLILLDYLHLLYLVTPYNIISQIKPIGFIYYDMIIKLSETQMKTARLLGINEVNISKIRDGLMPKNVEPRVIHRFYVTLILYDLWNQHAVYKIAEKYDISRGIVQNLLTAVSSFAFSVIRFCQELDEFWAFKDLLNVFSKKLSYCCPLELEALMDLPLVKISRARQLYNAGFKTIQAIAKTQPIELQKKIPYLSKKVAMQIIEGAKLLIVEKIENLQDETEDILDGIHVNTLKGF</sequence>
<evidence type="ECO:0000256" key="9">
    <source>
        <dbReference type="ARBA" id="ARBA00048988"/>
    </source>
</evidence>
<dbReference type="AlphaFoldDB" id="A0A2A3EBE9"/>
<comment type="subcellular location">
    <subcellularLocation>
        <location evidence="1">Nucleus</location>
    </subcellularLocation>
</comment>
<dbReference type="PANTHER" id="PTHR47961:SF12">
    <property type="entry name" value="HELICASE POLQ-LIKE"/>
    <property type="match status" value="1"/>
</dbReference>
<dbReference type="InterPro" id="IPR046931">
    <property type="entry name" value="HTH_61"/>
</dbReference>
<dbReference type="Proteomes" id="UP000242457">
    <property type="component" value="Unassembled WGS sequence"/>
</dbReference>
<keyword evidence="13" id="KW-1185">Reference proteome</keyword>
<evidence type="ECO:0000256" key="4">
    <source>
        <dbReference type="ARBA" id="ARBA00022801"/>
    </source>
</evidence>
<dbReference type="Pfam" id="PF00270">
    <property type="entry name" value="DEAD"/>
    <property type="match status" value="1"/>
</dbReference>
<dbReference type="SUPFAM" id="SSF52540">
    <property type="entry name" value="P-loop containing nucleoside triphosphate hydrolases"/>
    <property type="match status" value="1"/>
</dbReference>
<keyword evidence="2" id="KW-0547">Nucleotide-binding</keyword>